<feature type="region of interest" description="Disordered" evidence="1">
    <location>
        <begin position="306"/>
        <end position="398"/>
    </location>
</feature>
<evidence type="ECO:0000313" key="2">
    <source>
        <dbReference type="EMBL" id="KAG2643495.1"/>
    </source>
</evidence>
<comment type="caution">
    <text evidence="2">The sequence shown here is derived from an EMBL/GenBank/DDBJ whole genome shotgun (WGS) entry which is preliminary data.</text>
</comment>
<proteinExistence type="predicted"/>
<name>A0A8T0W7T8_PANVG</name>
<dbReference type="AlphaFoldDB" id="A0A8T0W7T8"/>
<protein>
    <submittedName>
        <fullName evidence="2">Uncharacterized protein</fullName>
    </submittedName>
</protein>
<dbReference type="Proteomes" id="UP000823388">
    <property type="component" value="Chromosome 2K"/>
</dbReference>
<evidence type="ECO:0000313" key="3">
    <source>
        <dbReference type="Proteomes" id="UP000823388"/>
    </source>
</evidence>
<feature type="compositionally biased region" description="Low complexity" evidence="1">
    <location>
        <begin position="23"/>
        <end position="36"/>
    </location>
</feature>
<feature type="compositionally biased region" description="Basic and acidic residues" evidence="1">
    <location>
        <begin position="368"/>
        <end position="383"/>
    </location>
</feature>
<gene>
    <name evidence="2" type="ORF">PVAP13_2KG338506</name>
</gene>
<feature type="compositionally biased region" description="Basic residues" evidence="1">
    <location>
        <begin position="116"/>
        <end position="132"/>
    </location>
</feature>
<accession>A0A8T0W7T8</accession>
<feature type="compositionally biased region" description="Low complexity" evidence="1">
    <location>
        <begin position="257"/>
        <end position="267"/>
    </location>
</feature>
<dbReference type="EMBL" id="CM029039">
    <property type="protein sequence ID" value="KAG2643495.1"/>
    <property type="molecule type" value="Genomic_DNA"/>
</dbReference>
<feature type="region of interest" description="Disordered" evidence="1">
    <location>
        <begin position="458"/>
        <end position="484"/>
    </location>
</feature>
<keyword evidence="3" id="KW-1185">Reference proteome</keyword>
<feature type="region of interest" description="Disordered" evidence="1">
    <location>
        <begin position="414"/>
        <end position="434"/>
    </location>
</feature>
<feature type="region of interest" description="Disordered" evidence="1">
    <location>
        <begin position="219"/>
        <end position="281"/>
    </location>
</feature>
<feature type="compositionally biased region" description="Low complexity" evidence="1">
    <location>
        <begin position="386"/>
        <end position="397"/>
    </location>
</feature>
<feature type="compositionally biased region" description="Low complexity" evidence="1">
    <location>
        <begin position="133"/>
        <end position="147"/>
    </location>
</feature>
<reference evidence="2" key="1">
    <citation type="submission" date="2020-05" db="EMBL/GenBank/DDBJ databases">
        <title>WGS assembly of Panicum virgatum.</title>
        <authorList>
            <person name="Lovell J.T."/>
            <person name="Jenkins J."/>
            <person name="Shu S."/>
            <person name="Juenger T.E."/>
            <person name="Schmutz J."/>
        </authorList>
    </citation>
    <scope>NUCLEOTIDE SEQUENCE</scope>
    <source>
        <strain evidence="2">AP13</strain>
    </source>
</reference>
<sequence length="525" mass="56129">MDQHRTVLIASLNTLSSPLFINPPRSLRPSPLRQQSVAHRRETGSPQRPIRRVRTETKAAAASSRQPSEDEGGGGGDDAGAAERGDAAARAVAVQPRPGGAQDPHAARLLLPQAQARRRRQRRRRGRGRRGPFLRPGAAAGRAGPGAGALLPAGGAAGVGPRRAGRDRLHGRGRALRRRARRLRRRRGVPGLRAVPRGAPPPRALRRVRRATLRARHGPGHLPQVRRRHGGHGHAPRDHGWRRRVPVHPGVDGAGARGVPAGAGAVPRPDPPPGALPAARPLRAPGLLPVLPQRRAAALRDSHLRRRAQAPGGHPVAVRGGGVHLLRRDRAPVARHVRRQGPPRRRRDAAPRAGQRPAAPPPAAPRGLLRECDRAGPGDRDGGGRAVAPAGVRGGADQACRVARGRRLRALRGGLPGARVGQGQPGGARAAHAGVGPVGGKLVGDAHLRRRLRVGTPGARRAGADVRQRHRVRDAGPRQGRPHQRALRARARVPADLREGLLRRVLMTYDRRRRAAGLRRDVMPW</sequence>
<feature type="compositionally biased region" description="Basic residues" evidence="1">
    <location>
        <begin position="219"/>
        <end position="246"/>
    </location>
</feature>
<feature type="region of interest" description="Disordered" evidence="1">
    <location>
        <begin position="18"/>
        <end position="147"/>
    </location>
</feature>
<evidence type="ECO:0000256" key="1">
    <source>
        <dbReference type="SAM" id="MobiDB-lite"/>
    </source>
</evidence>
<organism evidence="2 3">
    <name type="scientific">Panicum virgatum</name>
    <name type="common">Blackwell switchgrass</name>
    <dbReference type="NCBI Taxonomy" id="38727"/>
    <lineage>
        <taxon>Eukaryota</taxon>
        <taxon>Viridiplantae</taxon>
        <taxon>Streptophyta</taxon>
        <taxon>Embryophyta</taxon>
        <taxon>Tracheophyta</taxon>
        <taxon>Spermatophyta</taxon>
        <taxon>Magnoliopsida</taxon>
        <taxon>Liliopsida</taxon>
        <taxon>Poales</taxon>
        <taxon>Poaceae</taxon>
        <taxon>PACMAD clade</taxon>
        <taxon>Panicoideae</taxon>
        <taxon>Panicodae</taxon>
        <taxon>Paniceae</taxon>
        <taxon>Panicinae</taxon>
        <taxon>Panicum</taxon>
        <taxon>Panicum sect. Hiantes</taxon>
    </lineage>
</organism>
<feature type="compositionally biased region" description="Basic residues" evidence="1">
    <location>
        <begin position="333"/>
        <end position="347"/>
    </location>
</feature>